<reference evidence="1" key="1">
    <citation type="journal article" date="1992" name="FEMS Microbiol. Lett.">
        <title>Conjugative trimethoprim resistance in Staphylococcus aureus.</title>
        <authorList>
            <person name="Udo E.E."/>
            <person name="Wei M.Q."/>
            <person name="Grubb W.B."/>
        </authorList>
    </citation>
    <scope>NUCLEOTIDE SEQUENCE</scope>
    <source>
        <strain evidence="1">WBG7410</strain>
        <plasmid evidence="1">pWBG707</plasmid>
    </source>
</reference>
<dbReference type="AlphaFoldDB" id="A0A1B1P6I6"/>
<sequence>MGAINNSIGTLEFLLRKNIVINKETLEDAVYRLNHRPMAVLNYKTRAEMKSILEE</sequence>
<keyword evidence="1" id="KW-0614">Plasmid</keyword>
<evidence type="ECO:0000313" key="1">
    <source>
        <dbReference type="EMBL" id="ANS91817.1"/>
    </source>
</evidence>
<proteinExistence type="predicted"/>
<accession>A0A1B1P6I6</accession>
<name>A0A1B1P6I6_STAAU</name>
<geneLocation type="plasmid" evidence="1">
    <name>pWBG707</name>
</geneLocation>
<protein>
    <submittedName>
        <fullName evidence="1">Uncharacterized protein</fullName>
    </submittedName>
</protein>
<reference evidence="1" key="2">
    <citation type="submission" date="2016-04" db="EMBL/GenBank/DDBJ databases">
        <authorList>
            <person name="Ramsay J.P."/>
        </authorList>
    </citation>
    <scope>NUCLEOTIDE SEQUENCE</scope>
    <source>
        <strain evidence="1">WBG7410</strain>
        <plasmid evidence="1">pWBG707</plasmid>
    </source>
</reference>
<gene>
    <name evidence="1" type="ORF">pWBG707_00004</name>
</gene>
<organism evidence="1">
    <name type="scientific">Staphylococcus aureus</name>
    <dbReference type="NCBI Taxonomy" id="1280"/>
    <lineage>
        <taxon>Bacteria</taxon>
        <taxon>Bacillati</taxon>
        <taxon>Bacillota</taxon>
        <taxon>Bacilli</taxon>
        <taxon>Bacillales</taxon>
        <taxon>Staphylococcaceae</taxon>
        <taxon>Staphylococcus</taxon>
    </lineage>
</organism>
<dbReference type="EMBL" id="KX149097">
    <property type="protein sequence ID" value="ANS91817.1"/>
    <property type="molecule type" value="Genomic_DNA"/>
</dbReference>
<dbReference type="RefSeq" id="WP_216787435.1">
    <property type="nucleotide sequence ID" value="NZ_JAHNFD010000008.1"/>
</dbReference>